<comment type="caution">
    <text evidence="6">The sequence shown here is derived from an EMBL/GenBank/DDBJ whole genome shotgun (WGS) entry which is preliminary data.</text>
</comment>
<evidence type="ECO:0000259" key="5">
    <source>
        <dbReference type="Pfam" id="PF03372"/>
    </source>
</evidence>
<dbReference type="Proteomes" id="UP000248039">
    <property type="component" value="Unassembled WGS sequence"/>
</dbReference>
<feature type="signal peptide" evidence="4">
    <location>
        <begin position="1"/>
        <end position="26"/>
    </location>
</feature>
<keyword evidence="2 4" id="KW-0732">Signal</keyword>
<evidence type="ECO:0000256" key="3">
    <source>
        <dbReference type="ARBA" id="ARBA00022801"/>
    </source>
</evidence>
<protein>
    <submittedName>
        <fullName evidence="6">Phospholipase</fullName>
    </submittedName>
</protein>
<dbReference type="RefSeq" id="WP_110671203.1">
    <property type="nucleotide sequence ID" value="NZ_PYBW01000070.1"/>
</dbReference>
<organism evidence="6 7">
    <name type="scientific">Streptomyces tateyamensis</name>
    <dbReference type="NCBI Taxonomy" id="565073"/>
    <lineage>
        <taxon>Bacteria</taxon>
        <taxon>Bacillati</taxon>
        <taxon>Actinomycetota</taxon>
        <taxon>Actinomycetes</taxon>
        <taxon>Kitasatosporales</taxon>
        <taxon>Streptomycetaceae</taxon>
        <taxon>Streptomyces</taxon>
    </lineage>
</organism>
<dbReference type="GO" id="GO:0005576">
    <property type="term" value="C:extracellular region"/>
    <property type="evidence" value="ECO:0007669"/>
    <property type="project" value="InterPro"/>
</dbReference>
<dbReference type="InterPro" id="IPR017766">
    <property type="entry name" value="Sphingomyelinase/PLipase_C"/>
</dbReference>
<dbReference type="PANTHER" id="PTHR16320:SF23">
    <property type="entry name" value="SPHINGOMYELINASE C 1"/>
    <property type="match status" value="1"/>
</dbReference>
<dbReference type="GO" id="GO:0004767">
    <property type="term" value="F:sphingomyelin phosphodiesterase activity"/>
    <property type="evidence" value="ECO:0007669"/>
    <property type="project" value="InterPro"/>
</dbReference>
<dbReference type="PANTHER" id="PTHR16320">
    <property type="entry name" value="SPHINGOMYELINASE FAMILY MEMBER"/>
    <property type="match status" value="1"/>
</dbReference>
<evidence type="ECO:0000256" key="4">
    <source>
        <dbReference type="SAM" id="SignalP"/>
    </source>
</evidence>
<dbReference type="Gene3D" id="3.60.10.10">
    <property type="entry name" value="Endonuclease/exonuclease/phosphatase"/>
    <property type="match status" value="1"/>
</dbReference>
<evidence type="ECO:0000313" key="6">
    <source>
        <dbReference type="EMBL" id="PYC77214.1"/>
    </source>
</evidence>
<gene>
    <name evidence="6" type="ORF">C7C46_19790</name>
</gene>
<dbReference type="InterPro" id="IPR036691">
    <property type="entry name" value="Endo/exonu/phosph_ase_sf"/>
</dbReference>
<dbReference type="Pfam" id="PF03372">
    <property type="entry name" value="Exo_endo_phos"/>
    <property type="match status" value="1"/>
</dbReference>
<evidence type="ECO:0000256" key="1">
    <source>
        <dbReference type="ARBA" id="ARBA00006335"/>
    </source>
</evidence>
<keyword evidence="3" id="KW-0378">Hydrolase</keyword>
<dbReference type="InterPro" id="IPR038772">
    <property type="entry name" value="Sph/SMPD2-like"/>
</dbReference>
<feature type="chain" id="PRO_5039302498" evidence="4">
    <location>
        <begin position="27"/>
        <end position="346"/>
    </location>
</feature>
<name>A0A2V4NZC5_9ACTN</name>
<feature type="domain" description="Endonuclease/exonuclease/phosphatase" evidence="5">
    <location>
        <begin position="43"/>
        <end position="263"/>
    </location>
</feature>
<dbReference type="CDD" id="cd09078">
    <property type="entry name" value="nSMase"/>
    <property type="match status" value="1"/>
</dbReference>
<dbReference type="EMBL" id="PYBW01000070">
    <property type="protein sequence ID" value="PYC77214.1"/>
    <property type="molecule type" value="Genomic_DNA"/>
</dbReference>
<dbReference type="SUPFAM" id="SSF56219">
    <property type="entry name" value="DNase I-like"/>
    <property type="match status" value="1"/>
</dbReference>
<dbReference type="OrthoDB" id="338539at2"/>
<evidence type="ECO:0000256" key="2">
    <source>
        <dbReference type="ARBA" id="ARBA00022729"/>
    </source>
</evidence>
<dbReference type="InterPro" id="IPR005135">
    <property type="entry name" value="Endo/exonuclease/phosphatase"/>
</dbReference>
<reference evidence="6 7" key="1">
    <citation type="submission" date="2018-03" db="EMBL/GenBank/DDBJ databases">
        <title>Bioinformatic expansion and discovery of thiopeptide antibiotics.</title>
        <authorList>
            <person name="Schwalen C.J."/>
            <person name="Hudson G.A."/>
            <person name="Mitchell D.A."/>
        </authorList>
    </citation>
    <scope>NUCLEOTIDE SEQUENCE [LARGE SCALE GENOMIC DNA]</scope>
    <source>
        <strain evidence="6 7">ATCC 21389</strain>
    </source>
</reference>
<keyword evidence="7" id="KW-1185">Reference proteome</keyword>
<proteinExistence type="inferred from homology"/>
<comment type="similarity">
    <text evidence="1">Belongs to the neutral sphingomyelinase family.</text>
</comment>
<dbReference type="AlphaFoldDB" id="A0A2V4NZC5"/>
<accession>A0A2V4NZC5</accession>
<sequence length="346" mass="36119">MTLRRTAAALGSAVVASALLSGTAVAAATPASAAGGSTLSVLAWNVDLGTAAVDWSQNEQASTRTPVVESIIRQHNDDVVVLDELFNHTSTDDIVAKLADLYPYHTPVVGQTCSGGGWNGISGNCSNSWFVINGGTMILSKYPIAAQYAHVYTASTSGTWDYNANKGAVLAKINKGGVQTWVAGTHLQADQDGTSTNTTQATRLAQLGEVKSWVNGIVGSSAPVLFGGDLNVEYYHGQSRGDYANAQAAVGGVLGTPALDPAQTLTTMDCTVSAWCQYMAGVETFPADYRDDLDYLGYLNAPGRPAPVALPKVTADLDPQAGWTAGLLDTRSPSDHYPVEATFQLG</sequence>
<evidence type="ECO:0000313" key="7">
    <source>
        <dbReference type="Proteomes" id="UP000248039"/>
    </source>
</evidence>